<proteinExistence type="predicted"/>
<gene>
    <name evidence="2" type="ORF">HYQ45_018901</name>
</gene>
<feature type="region of interest" description="Disordered" evidence="1">
    <location>
        <begin position="121"/>
        <end position="176"/>
    </location>
</feature>
<dbReference type="OrthoDB" id="4843882at2759"/>
<evidence type="ECO:0000313" key="3">
    <source>
        <dbReference type="Proteomes" id="UP000689129"/>
    </source>
</evidence>
<evidence type="ECO:0000256" key="1">
    <source>
        <dbReference type="SAM" id="MobiDB-lite"/>
    </source>
</evidence>
<feature type="compositionally biased region" description="Polar residues" evidence="1">
    <location>
        <begin position="151"/>
        <end position="176"/>
    </location>
</feature>
<evidence type="ECO:0000313" key="2">
    <source>
        <dbReference type="EMBL" id="KAG7134578.1"/>
    </source>
</evidence>
<organism evidence="2 3">
    <name type="scientific">Verticillium longisporum</name>
    <name type="common">Verticillium dahliae var. longisporum</name>
    <dbReference type="NCBI Taxonomy" id="100787"/>
    <lineage>
        <taxon>Eukaryota</taxon>
        <taxon>Fungi</taxon>
        <taxon>Dikarya</taxon>
        <taxon>Ascomycota</taxon>
        <taxon>Pezizomycotina</taxon>
        <taxon>Sordariomycetes</taxon>
        <taxon>Hypocreomycetidae</taxon>
        <taxon>Glomerellales</taxon>
        <taxon>Plectosphaerellaceae</taxon>
        <taxon>Verticillium</taxon>
    </lineage>
</organism>
<accession>A0A8I2ZP30</accession>
<dbReference type="AlphaFoldDB" id="A0A8I2ZP30"/>
<comment type="caution">
    <text evidence="2">The sequence shown here is derived from an EMBL/GenBank/DDBJ whole genome shotgun (WGS) entry which is preliminary data.</text>
</comment>
<feature type="region of interest" description="Disordered" evidence="1">
    <location>
        <begin position="193"/>
        <end position="220"/>
    </location>
</feature>
<reference evidence="2" key="1">
    <citation type="journal article" date="2021" name="Mol. Plant Pathol.">
        <title>A 20-kb lineage-specific genomic region tames virulence in pathogenic amphidiploid Verticillium longisporum.</title>
        <authorList>
            <person name="Harting R."/>
            <person name="Starke J."/>
            <person name="Kusch H."/>
            <person name="Poggeler S."/>
            <person name="Maurus I."/>
            <person name="Schluter R."/>
            <person name="Landesfeind M."/>
            <person name="Bulla I."/>
            <person name="Nowrousian M."/>
            <person name="de Jonge R."/>
            <person name="Stahlhut G."/>
            <person name="Hoff K.J."/>
            <person name="Asshauer K.P."/>
            <person name="Thurmer A."/>
            <person name="Stanke M."/>
            <person name="Daniel R."/>
            <person name="Morgenstern B."/>
            <person name="Thomma B.P.H.J."/>
            <person name="Kronstad J.W."/>
            <person name="Braus-Stromeyer S.A."/>
            <person name="Braus G.H."/>
        </authorList>
    </citation>
    <scope>NUCLEOTIDE SEQUENCE</scope>
    <source>
        <strain evidence="2">Vl32</strain>
    </source>
</reference>
<protein>
    <submittedName>
        <fullName evidence="2">Uncharacterized protein</fullName>
    </submittedName>
</protein>
<dbReference type="EMBL" id="JAEMWZ010000135">
    <property type="protein sequence ID" value="KAG7134578.1"/>
    <property type="molecule type" value="Genomic_DNA"/>
</dbReference>
<name>A0A8I2ZP30_VERLO</name>
<sequence length="642" mass="72633">MAMHTVAENIGSLSDDHLGRHVLPARILWRIWHLLQNRQLIMPAHEGSSAPLFDIDAYPGLQVVVLKKRFGELENTMDEIIRKRMASQKSIKDAAALHKLLLLRTQINSSASQMVEQLGDAATGKANTSRQPHRIPRKPVPSSSPRHRPSLDQTGVETQPSPNEASLPTRQPGESCSTLAMAPIDMKTSFVHSSLGLHTPGSNTLDQHAPPAPTASPAAATPIIQPNHIIYRKLEAAYWARFSFLKKRIHNDHWQAFSSRAKSEGWEGEKLYAEELEMFNEDIISLAAIETQHDFLRYGMKGLKTKEAMAAYWKLCVERAAAIPCHIKRQHRRQQQFKELQDLNHEQEEEAHSMHLGRLPRLVGRYSRYMRDLPFGEGLQMLAHILGDIDRMDGDEGRGVEPYVMISPLVLKSLECPRPSRGERLAKSVVEEFLRQYEQFGSTEDRAVQEQEAGVVETSTQNYEYSDVFEGALRFNPPQTQVGTCFDVVIFLDDIKSTEAPEVIAERSVRAALMRLFEAKGIVALDDAARLEPLQPVVVEEVDVHYFEPWSTKRRAIAHAVDTIRGQLWGDEAVPRSEASPQLCEFIGKRSGDERRPVADMYATDGYFYDSEESMEHWPDADFFLDVDSDADSWTYCTAEDW</sequence>
<dbReference type="Proteomes" id="UP000689129">
    <property type="component" value="Unassembled WGS sequence"/>
</dbReference>